<proteinExistence type="predicted"/>
<gene>
    <name evidence="2" type="primary">vapA</name>
    <name evidence="2" type="ORF">g.121413</name>
</gene>
<dbReference type="AlphaFoldDB" id="A0A1D1YLH0"/>
<name>A0A1D1YLH0_9ARAE</name>
<feature type="transmembrane region" description="Helical" evidence="1">
    <location>
        <begin position="203"/>
        <end position="224"/>
    </location>
</feature>
<keyword evidence="1" id="KW-0472">Membrane</keyword>
<dbReference type="PANTHER" id="PTHR35307">
    <property type="entry name" value="PROTEIN, PUTATIVE-RELATED"/>
    <property type="match status" value="1"/>
</dbReference>
<feature type="transmembrane region" description="Helical" evidence="1">
    <location>
        <begin position="85"/>
        <end position="104"/>
    </location>
</feature>
<evidence type="ECO:0000256" key="1">
    <source>
        <dbReference type="SAM" id="Phobius"/>
    </source>
</evidence>
<protein>
    <submittedName>
        <fullName evidence="2">V-type proton ATPase catalytic subunit A</fullName>
    </submittedName>
</protein>
<feature type="transmembrane region" description="Helical" evidence="1">
    <location>
        <begin position="53"/>
        <end position="79"/>
    </location>
</feature>
<evidence type="ECO:0000313" key="2">
    <source>
        <dbReference type="EMBL" id="JAT55486.1"/>
    </source>
</evidence>
<keyword evidence="1" id="KW-1133">Transmembrane helix</keyword>
<organism evidence="2">
    <name type="scientific">Anthurium amnicola</name>
    <dbReference type="NCBI Taxonomy" id="1678845"/>
    <lineage>
        <taxon>Eukaryota</taxon>
        <taxon>Viridiplantae</taxon>
        <taxon>Streptophyta</taxon>
        <taxon>Embryophyta</taxon>
        <taxon>Tracheophyta</taxon>
        <taxon>Spermatophyta</taxon>
        <taxon>Magnoliopsida</taxon>
        <taxon>Liliopsida</taxon>
        <taxon>Araceae</taxon>
        <taxon>Pothoideae</taxon>
        <taxon>Potheae</taxon>
        <taxon>Anthurium</taxon>
    </lineage>
</organism>
<reference evidence="2" key="1">
    <citation type="submission" date="2015-07" db="EMBL/GenBank/DDBJ databases">
        <title>Transcriptome Assembly of Anthurium amnicola.</title>
        <authorList>
            <person name="Suzuki J."/>
        </authorList>
    </citation>
    <scope>NUCLEOTIDE SEQUENCE</scope>
</reference>
<feature type="transmembrane region" description="Helical" evidence="1">
    <location>
        <begin position="20"/>
        <end position="41"/>
    </location>
</feature>
<feature type="non-terminal residue" evidence="2">
    <location>
        <position position="1"/>
    </location>
</feature>
<accession>A0A1D1YLH0</accession>
<dbReference type="PANTHER" id="PTHR35307:SF3">
    <property type="entry name" value="DUF4220 DOMAIN-CONTAINING PROTEIN"/>
    <property type="match status" value="1"/>
</dbReference>
<dbReference type="EMBL" id="GDJX01012450">
    <property type="protein sequence ID" value="JAT55486.1"/>
    <property type="molecule type" value="Transcribed_RNA"/>
</dbReference>
<sequence length="671" mass="74892">GVATKFPADLNTSMPGRADQLTKLSGTVLICTAMGNLMPSLGAMDDSGMLSNVVALGILVVTVAANIGIQLGTGVIYSFLPEHAVVMLLMVVLLVILVSSALAVTTTKQLLEKQYDSKYAHASADKEGGADNKIYPLSKLKKDVKKYWLMAHTCSPQYVLGRSATCTASGAFCLLAAGVLAEAMLRALVNGSHVRFCNGKSDYLWSTTLVLVVQAVAVLVGTIAPACRWFNALCFRCTEGRRLSYREVFEVEEYWVKKLNEWKEAPLPFKISRRWALKTAHDWKNSLLAVLIRLQKGVVLLCKLVRLASIPLVIGLHKRGRFGKLESSSSSSHDENVRLRDYVLHLEGEKGLVNLITRSERRDTEKWIEKGQKKQPTTLLELINNHSTVSKGFKEVGAFDRISVPEEPQNCWALPVVTLASVAMTLPCVNKNLVRSLQRGVSEGLRYVRLIEKNLDAKGLVNMRAAADIVWLSVDLYHKWFDVDLHKLVLKDKNGRKVIIETLRDIAKDRILKFVKKLKFENETDKSPLEWPEEVLAANCMYRVCATILQDYDSKHQTDDNLFAWIRRTTSGILGACLTNLPRVIHMECFCPSIEVREVSVRDAAFLLGEAEKVLEILENTKVTCFFPDKKEYIDDWQERNQMGPSSSSHPSTCSNKVSICTSDELCLSID</sequence>
<keyword evidence="1" id="KW-0812">Transmembrane</keyword>